<accession>L1NEB4</accession>
<dbReference type="HOGENOM" id="CLU_037108_1_1_10"/>
<keyword evidence="3" id="KW-1185">Reference proteome</keyword>
<dbReference type="OrthoDB" id="9764015at2"/>
<dbReference type="AlphaFoldDB" id="L1NEB4"/>
<name>L1NEB4_9BACT</name>
<organism evidence="2 3">
    <name type="scientific">Hoylesella saccharolytica F0055</name>
    <dbReference type="NCBI Taxonomy" id="1127699"/>
    <lineage>
        <taxon>Bacteria</taxon>
        <taxon>Pseudomonadati</taxon>
        <taxon>Bacteroidota</taxon>
        <taxon>Bacteroidia</taxon>
        <taxon>Bacteroidales</taxon>
        <taxon>Prevotellaceae</taxon>
        <taxon>Hoylesella</taxon>
    </lineage>
</organism>
<dbReference type="PANTHER" id="PTHR37826">
    <property type="entry name" value="FLOTILLIN BAND_7_5 DOMAIN PROTEIN"/>
    <property type="match status" value="1"/>
</dbReference>
<dbReference type="InterPro" id="IPR033880">
    <property type="entry name" value="SPFH_YdjI"/>
</dbReference>
<reference evidence="2 3" key="1">
    <citation type="submission" date="2012-05" db="EMBL/GenBank/DDBJ databases">
        <authorList>
            <person name="Weinstock G."/>
            <person name="Sodergren E."/>
            <person name="Lobos E.A."/>
            <person name="Fulton L."/>
            <person name="Fulton R."/>
            <person name="Courtney L."/>
            <person name="Fronick C."/>
            <person name="O'Laughlin M."/>
            <person name="Godfrey J."/>
            <person name="Wilson R.M."/>
            <person name="Miner T."/>
            <person name="Farmer C."/>
            <person name="Delehaunty K."/>
            <person name="Cordes M."/>
            <person name="Minx P."/>
            <person name="Tomlinson C."/>
            <person name="Chen J."/>
            <person name="Wollam A."/>
            <person name="Pepin K.H."/>
            <person name="Bhonagiri V."/>
            <person name="Zhang X."/>
            <person name="Suruliraj S."/>
            <person name="Warren W."/>
            <person name="Mitreva M."/>
            <person name="Mardis E.R."/>
            <person name="Wilson R.K."/>
        </authorList>
    </citation>
    <scope>NUCLEOTIDE SEQUENCE [LARGE SCALE GENOMIC DNA]</scope>
    <source>
        <strain evidence="2 3">F0055</strain>
    </source>
</reference>
<dbReference type="PATRIC" id="fig|1127699.3.peg.872"/>
<comment type="caution">
    <text evidence="2">The sequence shown here is derived from an EMBL/GenBank/DDBJ whole genome shotgun (WGS) entry which is preliminary data.</text>
</comment>
<dbReference type="Pfam" id="PF13421">
    <property type="entry name" value="Band_7_1"/>
    <property type="match status" value="1"/>
</dbReference>
<feature type="domain" description="SPFH" evidence="1">
    <location>
        <begin position="27"/>
        <end position="236"/>
    </location>
</feature>
<dbReference type="STRING" id="1127699.HMPREF9151_00948"/>
<dbReference type="EMBL" id="AMEP01000064">
    <property type="protein sequence ID" value="EKY01809.1"/>
    <property type="molecule type" value="Genomic_DNA"/>
</dbReference>
<proteinExistence type="predicted"/>
<evidence type="ECO:0000259" key="1">
    <source>
        <dbReference type="Pfam" id="PF13421"/>
    </source>
</evidence>
<dbReference type="RefSeq" id="WP_009162163.1">
    <property type="nucleotide sequence ID" value="NZ_KB290984.1"/>
</dbReference>
<sequence>MGIKSFFKRQLRTVIEWKVQDASVLYHRINTPTDEIKNASKLIVSPGQGCLVVYDGKVMAVLSEPGTYEMQTDNHPFITTLLNLVQNLESEHKMRFYFYRSAEMVNIAWGTASPVKYMEPVYKLPVTLGAYGNFSVRVGDAAVMFANLIGNITDYSADNVREVVTSRVIPQLSSFLAQKAYPYQEVDQHLADMSAELKEKTTEELEKLGLTLTDFRIEAVTFDDDTMERIGKIAEMTTEARAAEEVGLDYERVQKLGALRDAAKNEGGLAGAGLQLGAGVQLAKDIFKQEGATTTKDAPTAQPNNDPTNRLRELKTLLDENLITTDEYNEKKQEILKTL</sequence>
<evidence type="ECO:0000313" key="2">
    <source>
        <dbReference type="EMBL" id="EKY01809.1"/>
    </source>
</evidence>
<dbReference type="Proteomes" id="UP000010433">
    <property type="component" value="Unassembled WGS sequence"/>
</dbReference>
<gene>
    <name evidence="2" type="ORF">HMPREF9151_00948</name>
</gene>
<evidence type="ECO:0000313" key="3">
    <source>
        <dbReference type="Proteomes" id="UP000010433"/>
    </source>
</evidence>
<dbReference type="CDD" id="cd03408">
    <property type="entry name" value="SPFH_like_u1"/>
    <property type="match status" value="1"/>
</dbReference>
<dbReference type="SUPFAM" id="SSF117892">
    <property type="entry name" value="Band 7/SPFH domain"/>
    <property type="match status" value="1"/>
</dbReference>
<dbReference type="InterPro" id="IPR036013">
    <property type="entry name" value="Band_7/SPFH_dom_sf"/>
</dbReference>
<protein>
    <recommendedName>
        <fullName evidence="1">SPFH domain-containing protein</fullName>
    </recommendedName>
</protein>
<dbReference type="PANTHER" id="PTHR37826:SF2">
    <property type="entry name" value="ZINC-RIBBON DOMAIN-CONTAINING PROTEIN"/>
    <property type="match status" value="1"/>
</dbReference>